<comment type="caution">
    <text evidence="2">The sequence shown here is derived from an EMBL/GenBank/DDBJ whole genome shotgun (WGS) entry which is preliminary data.</text>
</comment>
<feature type="compositionally biased region" description="Basic residues" evidence="1">
    <location>
        <begin position="12"/>
        <end position="25"/>
    </location>
</feature>
<protein>
    <submittedName>
        <fullName evidence="2">Uncharacterized protein</fullName>
    </submittedName>
</protein>
<proteinExistence type="predicted"/>
<reference evidence="3" key="1">
    <citation type="journal article" date="2019" name="Int. J. Syst. Evol. Microbiol.">
        <title>The Global Catalogue of Microorganisms (GCM) 10K type strain sequencing project: providing services to taxonomists for standard genome sequencing and annotation.</title>
        <authorList>
            <consortium name="The Broad Institute Genomics Platform"/>
            <consortium name="The Broad Institute Genome Sequencing Center for Infectious Disease"/>
            <person name="Wu L."/>
            <person name="Ma J."/>
        </authorList>
    </citation>
    <scope>NUCLEOTIDE SEQUENCE [LARGE SCALE GENOMIC DNA]</scope>
    <source>
        <strain evidence="3">JCM 16904</strain>
    </source>
</reference>
<keyword evidence="3" id="KW-1185">Reference proteome</keyword>
<dbReference type="Proteomes" id="UP001500902">
    <property type="component" value="Unassembled WGS sequence"/>
</dbReference>
<dbReference type="RefSeq" id="WP_344882086.1">
    <property type="nucleotide sequence ID" value="NZ_BAAAZP010000090.1"/>
</dbReference>
<sequence>MPAPAFAPHPPARAHRPTRFPHYHHSTTDAGSTLYAHRPTTTTTTGSRPVPRLHHATTAH</sequence>
<evidence type="ECO:0000313" key="2">
    <source>
        <dbReference type="EMBL" id="GAA3678216.1"/>
    </source>
</evidence>
<accession>A0ABP7C5Q4</accession>
<feature type="compositionally biased region" description="Basic residues" evidence="1">
    <location>
        <begin position="51"/>
        <end position="60"/>
    </location>
</feature>
<evidence type="ECO:0000313" key="3">
    <source>
        <dbReference type="Proteomes" id="UP001500902"/>
    </source>
</evidence>
<dbReference type="EMBL" id="BAAAZP010000090">
    <property type="protein sequence ID" value="GAA3678216.1"/>
    <property type="molecule type" value="Genomic_DNA"/>
</dbReference>
<evidence type="ECO:0000256" key="1">
    <source>
        <dbReference type="SAM" id="MobiDB-lite"/>
    </source>
</evidence>
<name>A0ABP7C5Q4_9ACTN</name>
<organism evidence="2 3">
    <name type="scientific">Nonomuraea antimicrobica</name>
    <dbReference type="NCBI Taxonomy" id="561173"/>
    <lineage>
        <taxon>Bacteria</taxon>
        <taxon>Bacillati</taxon>
        <taxon>Actinomycetota</taxon>
        <taxon>Actinomycetes</taxon>
        <taxon>Streptosporangiales</taxon>
        <taxon>Streptosporangiaceae</taxon>
        <taxon>Nonomuraea</taxon>
    </lineage>
</organism>
<feature type="compositionally biased region" description="Pro residues" evidence="1">
    <location>
        <begin position="1"/>
        <end position="11"/>
    </location>
</feature>
<feature type="region of interest" description="Disordered" evidence="1">
    <location>
        <begin position="1"/>
        <end position="60"/>
    </location>
</feature>
<gene>
    <name evidence="2" type="ORF">GCM10022224_047880</name>
</gene>